<evidence type="ECO:0000256" key="13">
    <source>
        <dbReference type="RuleBase" id="RU003785"/>
    </source>
</evidence>
<comment type="cofactor">
    <cofactor evidence="1 10">
        <name>Mg(2+)</name>
        <dbReference type="ChEBI" id="CHEBI:18420"/>
    </cofactor>
</comment>
<evidence type="ECO:0000256" key="10">
    <source>
        <dbReference type="HAMAP-Rule" id="MF_00185"/>
    </source>
</evidence>
<comment type="caution">
    <text evidence="10">Lacks conserved residue(s) required for the propagation of feature annotation.</text>
</comment>
<dbReference type="GO" id="GO:0052381">
    <property type="term" value="F:tRNA dimethylallyltransferase activity"/>
    <property type="evidence" value="ECO:0007669"/>
    <property type="project" value="UniProtKB-UniRule"/>
</dbReference>
<dbReference type="AlphaFoldDB" id="A0A7X2P5Z5"/>
<evidence type="ECO:0000256" key="4">
    <source>
        <dbReference type="ARBA" id="ARBA00022679"/>
    </source>
</evidence>
<evidence type="ECO:0000256" key="8">
    <source>
        <dbReference type="ARBA" id="ARBA00022842"/>
    </source>
</evidence>
<name>A0A7X2P5Z5_9FIRM</name>
<keyword evidence="4 10" id="KW-0808">Transferase</keyword>
<evidence type="ECO:0000256" key="2">
    <source>
        <dbReference type="ARBA" id="ARBA00003213"/>
    </source>
</evidence>
<dbReference type="Gene3D" id="3.40.50.300">
    <property type="entry name" value="P-loop containing nucleotide triphosphate hydrolases"/>
    <property type="match status" value="1"/>
</dbReference>
<evidence type="ECO:0000256" key="5">
    <source>
        <dbReference type="ARBA" id="ARBA00022694"/>
    </source>
</evidence>
<evidence type="ECO:0000256" key="7">
    <source>
        <dbReference type="ARBA" id="ARBA00022840"/>
    </source>
</evidence>
<dbReference type="InterPro" id="IPR027417">
    <property type="entry name" value="P-loop_NTPase"/>
</dbReference>
<dbReference type="GO" id="GO:0006400">
    <property type="term" value="P:tRNA modification"/>
    <property type="evidence" value="ECO:0007669"/>
    <property type="project" value="TreeGrafter"/>
</dbReference>
<feature type="region of interest" description="Interaction with substrate tRNA" evidence="10">
    <location>
        <begin position="40"/>
        <end position="43"/>
    </location>
</feature>
<keyword evidence="15" id="KW-1185">Reference proteome</keyword>
<gene>
    <name evidence="10 14" type="primary">miaA</name>
    <name evidence="14" type="ORF">FYJ60_00670</name>
</gene>
<dbReference type="PANTHER" id="PTHR11088:SF60">
    <property type="entry name" value="TRNA DIMETHYLALLYLTRANSFERASE"/>
    <property type="match status" value="1"/>
</dbReference>
<keyword evidence="7 10" id="KW-0067">ATP-binding</keyword>
<protein>
    <recommendedName>
        <fullName evidence="10">tRNA dimethylallyltransferase</fullName>
        <ecNumber evidence="10">2.5.1.75</ecNumber>
    </recommendedName>
    <alternativeName>
        <fullName evidence="10">Dimethylallyl diphosphate:tRNA dimethylallyltransferase</fullName>
        <shortName evidence="10">DMAPP:tRNA dimethylallyltransferase</shortName>
        <shortName evidence="10">DMATase</shortName>
    </alternativeName>
    <alternativeName>
        <fullName evidence="10">Isopentenyl-diphosphate:tRNA isopentenyltransferase</fullName>
        <shortName evidence="10">IPP transferase</shortName>
        <shortName evidence="10">IPPT</shortName>
        <shortName evidence="10">IPTase</shortName>
    </alternativeName>
</protein>
<evidence type="ECO:0000256" key="12">
    <source>
        <dbReference type="RuleBase" id="RU003784"/>
    </source>
</evidence>
<feature type="binding site" evidence="10">
    <location>
        <begin position="15"/>
        <end position="22"/>
    </location>
    <ligand>
        <name>ATP</name>
        <dbReference type="ChEBI" id="CHEBI:30616"/>
    </ligand>
</feature>
<dbReference type="Gene3D" id="1.10.20.140">
    <property type="match status" value="1"/>
</dbReference>
<feature type="site" description="Interaction with substrate tRNA" evidence="10">
    <location>
        <position position="129"/>
    </location>
</feature>
<dbReference type="HAMAP" id="MF_00185">
    <property type="entry name" value="IPP_trans"/>
    <property type="match status" value="1"/>
</dbReference>
<keyword evidence="6 10" id="KW-0547">Nucleotide-binding</keyword>
<evidence type="ECO:0000256" key="11">
    <source>
        <dbReference type="RuleBase" id="RU003783"/>
    </source>
</evidence>
<dbReference type="RefSeq" id="WP_154456666.1">
    <property type="nucleotide sequence ID" value="NZ_VUMV01000001.1"/>
</dbReference>
<evidence type="ECO:0000313" key="14">
    <source>
        <dbReference type="EMBL" id="MST80850.1"/>
    </source>
</evidence>
<dbReference type="InterPro" id="IPR039657">
    <property type="entry name" value="Dimethylallyltransferase"/>
</dbReference>
<keyword evidence="8 10" id="KW-0460">Magnesium</keyword>
<feature type="binding site" evidence="10">
    <location>
        <begin position="17"/>
        <end position="22"/>
    </location>
    <ligand>
        <name>substrate</name>
    </ligand>
</feature>
<dbReference type="Pfam" id="PF01715">
    <property type="entry name" value="IPPT"/>
    <property type="match status" value="1"/>
</dbReference>
<comment type="similarity">
    <text evidence="3 10 13">Belongs to the IPP transferase family.</text>
</comment>
<evidence type="ECO:0000256" key="3">
    <source>
        <dbReference type="ARBA" id="ARBA00005842"/>
    </source>
</evidence>
<evidence type="ECO:0000313" key="15">
    <source>
        <dbReference type="Proteomes" id="UP000466864"/>
    </source>
</evidence>
<accession>A0A7X2P5Z5</accession>
<dbReference type="PANTHER" id="PTHR11088">
    <property type="entry name" value="TRNA DIMETHYLALLYLTRANSFERASE"/>
    <property type="match status" value="1"/>
</dbReference>
<keyword evidence="5 10" id="KW-0819">tRNA processing</keyword>
<comment type="subunit">
    <text evidence="10">Monomer.</text>
</comment>
<dbReference type="SUPFAM" id="SSF52540">
    <property type="entry name" value="P-loop containing nucleoside triphosphate hydrolases"/>
    <property type="match status" value="1"/>
</dbReference>
<proteinExistence type="inferred from homology"/>
<organism evidence="14 15">
    <name type="scientific">Bilifractor porci</name>
    <dbReference type="NCBI Taxonomy" id="2606636"/>
    <lineage>
        <taxon>Bacteria</taxon>
        <taxon>Bacillati</taxon>
        <taxon>Bacillota</taxon>
        <taxon>Clostridia</taxon>
        <taxon>Lachnospirales</taxon>
        <taxon>Lachnospiraceae</taxon>
        <taxon>Bilifractor</taxon>
    </lineage>
</organism>
<dbReference type="GO" id="GO:0005524">
    <property type="term" value="F:ATP binding"/>
    <property type="evidence" value="ECO:0007669"/>
    <property type="project" value="UniProtKB-UniRule"/>
</dbReference>
<dbReference type="InterPro" id="IPR018022">
    <property type="entry name" value="IPT"/>
</dbReference>
<evidence type="ECO:0000256" key="1">
    <source>
        <dbReference type="ARBA" id="ARBA00001946"/>
    </source>
</evidence>
<comment type="caution">
    <text evidence="14">The sequence shown here is derived from an EMBL/GenBank/DDBJ whole genome shotgun (WGS) entry which is preliminary data.</text>
</comment>
<evidence type="ECO:0000256" key="6">
    <source>
        <dbReference type="ARBA" id="ARBA00022741"/>
    </source>
</evidence>
<dbReference type="Proteomes" id="UP000466864">
    <property type="component" value="Unassembled WGS sequence"/>
</dbReference>
<comment type="function">
    <text evidence="2 10 12">Catalyzes the transfer of a dimethylallyl group onto the adenine at position 37 in tRNAs that read codons beginning with uridine, leading to the formation of N6-(dimethylallyl)adenosine (i(6)A).</text>
</comment>
<feature type="site" description="Interaction with substrate tRNA" evidence="10">
    <location>
        <position position="106"/>
    </location>
</feature>
<evidence type="ECO:0000256" key="9">
    <source>
        <dbReference type="ARBA" id="ARBA00049563"/>
    </source>
</evidence>
<comment type="catalytic activity">
    <reaction evidence="9 10 11">
        <text>adenosine(37) in tRNA + dimethylallyl diphosphate = N(6)-dimethylallyladenosine(37) in tRNA + diphosphate</text>
        <dbReference type="Rhea" id="RHEA:26482"/>
        <dbReference type="Rhea" id="RHEA-COMP:10162"/>
        <dbReference type="Rhea" id="RHEA-COMP:10375"/>
        <dbReference type="ChEBI" id="CHEBI:33019"/>
        <dbReference type="ChEBI" id="CHEBI:57623"/>
        <dbReference type="ChEBI" id="CHEBI:74411"/>
        <dbReference type="ChEBI" id="CHEBI:74415"/>
        <dbReference type="EC" id="2.5.1.75"/>
    </reaction>
</comment>
<reference evidence="14 15" key="1">
    <citation type="submission" date="2019-08" db="EMBL/GenBank/DDBJ databases">
        <title>In-depth cultivation of the pig gut microbiome towards novel bacterial diversity and tailored functional studies.</title>
        <authorList>
            <person name="Wylensek D."/>
            <person name="Hitch T.C.A."/>
            <person name="Clavel T."/>
        </authorList>
    </citation>
    <scope>NUCLEOTIDE SEQUENCE [LARGE SCALE GENOMIC DNA]</scope>
    <source>
        <strain evidence="14 15">Oil+RF-744-WCA-WT-13</strain>
    </source>
</reference>
<sequence length="319" mass="37075">MNDQEKKQPLLVLAGPTAVGKTELSLRLAEELNGAVISADSMQVYRTMDIGSAKIMPEERRGIPHYLIDVLEPEEDFNVFRFQQMAGEAIAEIREKGMIPILTGGTGFYIQAVLKDIDFTENEDHQEIRRQLEAMAQEQGPEAVYRELQKSDPDAAAEIHPNNVKRVIRAIEYCRMTGKPISKHNKEQRARRSAYHSALFVLTDERQRLYEQINRRVDRMMENGLVEEVRGLIGRGLTEDHISMKGIGYRELFPYFRGEISMEQAVENIKKDTRHFAKRQITWFKREEDAIWVNKKDFGYDEEKILAYLLKTWRELPED</sequence>
<dbReference type="NCBIfam" id="TIGR00174">
    <property type="entry name" value="miaA"/>
    <property type="match status" value="1"/>
</dbReference>
<dbReference type="EC" id="2.5.1.75" evidence="10"/>
<dbReference type="EMBL" id="VUMV01000001">
    <property type="protein sequence ID" value="MST80850.1"/>
    <property type="molecule type" value="Genomic_DNA"/>
</dbReference>